<proteinExistence type="predicted"/>
<dbReference type="Proteomes" id="UP000326759">
    <property type="component" value="Unassembled WGS sequence"/>
</dbReference>
<feature type="compositionally biased region" description="Basic and acidic residues" evidence="1">
    <location>
        <begin position="140"/>
        <end position="150"/>
    </location>
</feature>
<comment type="caution">
    <text evidence="2">The sequence shown here is derived from an EMBL/GenBank/DDBJ whole genome shotgun (WGS) entry which is preliminary data.</text>
</comment>
<dbReference type="Gene3D" id="3.10.110.10">
    <property type="entry name" value="Ubiquitin Conjugating Enzyme"/>
    <property type="match status" value="1"/>
</dbReference>
<dbReference type="InterPro" id="IPR016135">
    <property type="entry name" value="UBQ-conjugating_enzyme/RWD"/>
</dbReference>
<dbReference type="EMBL" id="SEYY01024307">
    <property type="protein sequence ID" value="KAB7494226.1"/>
    <property type="molecule type" value="Genomic_DNA"/>
</dbReference>
<sequence length="172" mass="19911">MRPEHEEELEVLQSIYEGDSNFSVVNNNTFQYKMNVPIDPSLLKYSGGKAILMRHLLREVKDKIKCGLEEQAENNLGMSMTFTLFEWLKEAREDLIKDQPTEASVTIFSSEVTNGIDNLDIQENSDKKKKEHLTKSQKRKMWDRQNAEGERARGYDWVDIVKHLSQTGKSTT</sequence>
<evidence type="ECO:0000256" key="1">
    <source>
        <dbReference type="SAM" id="MobiDB-lite"/>
    </source>
</evidence>
<protein>
    <submittedName>
        <fullName evidence="2">RWD domain-containing protein 4</fullName>
    </submittedName>
</protein>
<feature type="region of interest" description="Disordered" evidence="1">
    <location>
        <begin position="125"/>
        <end position="150"/>
    </location>
</feature>
<name>A0A5N5SJR5_9CRUS</name>
<accession>A0A5N5SJR5</accession>
<dbReference type="SUPFAM" id="SSF54495">
    <property type="entry name" value="UBC-like"/>
    <property type="match status" value="1"/>
</dbReference>
<dbReference type="OrthoDB" id="10045773at2759"/>
<evidence type="ECO:0000313" key="2">
    <source>
        <dbReference type="EMBL" id="KAB7494226.1"/>
    </source>
</evidence>
<dbReference type="AlphaFoldDB" id="A0A5N5SJR5"/>
<dbReference type="PANTHER" id="PTHR21275:SF1">
    <property type="entry name" value="RWD DOMAIN-CONTAINING PROTEIN 4"/>
    <property type="match status" value="1"/>
</dbReference>
<gene>
    <name evidence="2" type="primary">RWDD4</name>
    <name evidence="2" type="ORF">Anas_07311</name>
</gene>
<dbReference type="PANTHER" id="PTHR21275">
    <property type="entry name" value="RWD DOMAIN-CONTAINING PROTEIN 4"/>
    <property type="match status" value="1"/>
</dbReference>
<keyword evidence="3" id="KW-1185">Reference proteome</keyword>
<organism evidence="2 3">
    <name type="scientific">Armadillidium nasatum</name>
    <dbReference type="NCBI Taxonomy" id="96803"/>
    <lineage>
        <taxon>Eukaryota</taxon>
        <taxon>Metazoa</taxon>
        <taxon>Ecdysozoa</taxon>
        <taxon>Arthropoda</taxon>
        <taxon>Crustacea</taxon>
        <taxon>Multicrustacea</taxon>
        <taxon>Malacostraca</taxon>
        <taxon>Eumalacostraca</taxon>
        <taxon>Peracarida</taxon>
        <taxon>Isopoda</taxon>
        <taxon>Oniscidea</taxon>
        <taxon>Crinocheta</taxon>
        <taxon>Armadillidiidae</taxon>
        <taxon>Armadillidium</taxon>
    </lineage>
</organism>
<feature type="compositionally biased region" description="Basic residues" evidence="1">
    <location>
        <begin position="127"/>
        <end position="139"/>
    </location>
</feature>
<dbReference type="InterPro" id="IPR042770">
    <property type="entry name" value="RWDD4"/>
</dbReference>
<evidence type="ECO:0000313" key="3">
    <source>
        <dbReference type="Proteomes" id="UP000326759"/>
    </source>
</evidence>
<reference evidence="2 3" key="1">
    <citation type="journal article" date="2019" name="PLoS Biol.">
        <title>Sex chromosomes control vertical transmission of feminizing Wolbachia symbionts in an isopod.</title>
        <authorList>
            <person name="Becking T."/>
            <person name="Chebbi M.A."/>
            <person name="Giraud I."/>
            <person name="Moumen B."/>
            <person name="Laverre T."/>
            <person name="Caubet Y."/>
            <person name="Peccoud J."/>
            <person name="Gilbert C."/>
            <person name="Cordaux R."/>
        </authorList>
    </citation>
    <scope>NUCLEOTIDE SEQUENCE [LARGE SCALE GENOMIC DNA]</scope>
    <source>
        <strain evidence="2">ANa2</strain>
        <tissue evidence="2">Whole body excluding digestive tract and cuticle</tissue>
    </source>
</reference>